<dbReference type="InterPro" id="IPR005162">
    <property type="entry name" value="Retrotrans_gag_dom"/>
</dbReference>
<dbReference type="Proteomes" id="UP000235145">
    <property type="component" value="Unassembled WGS sequence"/>
</dbReference>
<organism evidence="3 4">
    <name type="scientific">Lactuca sativa</name>
    <name type="common">Garden lettuce</name>
    <dbReference type="NCBI Taxonomy" id="4236"/>
    <lineage>
        <taxon>Eukaryota</taxon>
        <taxon>Viridiplantae</taxon>
        <taxon>Streptophyta</taxon>
        <taxon>Embryophyta</taxon>
        <taxon>Tracheophyta</taxon>
        <taxon>Spermatophyta</taxon>
        <taxon>Magnoliopsida</taxon>
        <taxon>eudicotyledons</taxon>
        <taxon>Gunneridae</taxon>
        <taxon>Pentapetalae</taxon>
        <taxon>asterids</taxon>
        <taxon>campanulids</taxon>
        <taxon>Asterales</taxon>
        <taxon>Asteraceae</taxon>
        <taxon>Cichorioideae</taxon>
        <taxon>Cichorieae</taxon>
        <taxon>Lactucinae</taxon>
        <taxon>Lactuca</taxon>
    </lineage>
</organism>
<evidence type="ECO:0000259" key="2">
    <source>
        <dbReference type="Pfam" id="PF03732"/>
    </source>
</evidence>
<dbReference type="Pfam" id="PF03732">
    <property type="entry name" value="Retrotrans_gag"/>
    <property type="match status" value="1"/>
</dbReference>
<comment type="caution">
    <text evidence="3">The sequence shown here is derived from an EMBL/GenBank/DDBJ whole genome shotgun (WGS) entry which is preliminary data.</text>
</comment>
<dbReference type="PANTHER" id="PTHR33223">
    <property type="entry name" value="CCHC-TYPE DOMAIN-CONTAINING PROTEIN"/>
    <property type="match status" value="1"/>
</dbReference>
<name>A0A9R1V7F2_LACSA</name>
<feature type="region of interest" description="Disordered" evidence="1">
    <location>
        <begin position="21"/>
        <end position="55"/>
    </location>
</feature>
<feature type="domain" description="Retrotransposon gag" evidence="2">
    <location>
        <begin position="238"/>
        <end position="292"/>
    </location>
</feature>
<reference evidence="3 4" key="1">
    <citation type="journal article" date="2017" name="Nat. Commun.">
        <title>Genome assembly with in vitro proximity ligation data and whole-genome triplication in lettuce.</title>
        <authorList>
            <person name="Reyes-Chin-Wo S."/>
            <person name="Wang Z."/>
            <person name="Yang X."/>
            <person name="Kozik A."/>
            <person name="Arikit S."/>
            <person name="Song C."/>
            <person name="Xia L."/>
            <person name="Froenicke L."/>
            <person name="Lavelle D.O."/>
            <person name="Truco M.J."/>
            <person name="Xia R."/>
            <person name="Zhu S."/>
            <person name="Xu C."/>
            <person name="Xu H."/>
            <person name="Xu X."/>
            <person name="Cox K."/>
            <person name="Korf I."/>
            <person name="Meyers B.C."/>
            <person name="Michelmore R.W."/>
        </authorList>
    </citation>
    <scope>NUCLEOTIDE SEQUENCE [LARGE SCALE GENOMIC DNA]</scope>
    <source>
        <strain evidence="4">cv. Salinas</strain>
        <tissue evidence="3">Seedlings</tissue>
    </source>
</reference>
<accession>A0A9R1V7F2</accession>
<gene>
    <name evidence="3" type="ORF">LSAT_V11C600303090</name>
</gene>
<protein>
    <recommendedName>
        <fullName evidence="2">Retrotransposon gag domain-containing protein</fullName>
    </recommendedName>
</protein>
<dbReference type="AlphaFoldDB" id="A0A9R1V7F2"/>
<dbReference type="EMBL" id="NBSK02000006">
    <property type="protein sequence ID" value="KAJ0199586.1"/>
    <property type="molecule type" value="Genomic_DNA"/>
</dbReference>
<evidence type="ECO:0000313" key="3">
    <source>
        <dbReference type="EMBL" id="KAJ0199586.1"/>
    </source>
</evidence>
<evidence type="ECO:0000256" key="1">
    <source>
        <dbReference type="SAM" id="MobiDB-lite"/>
    </source>
</evidence>
<dbReference type="PANTHER" id="PTHR33223:SF10">
    <property type="entry name" value="AMINOTRANSFERASE-LIKE PLANT MOBILE DOMAIN-CONTAINING PROTEIN"/>
    <property type="match status" value="1"/>
</dbReference>
<keyword evidence="4" id="KW-1185">Reference proteome</keyword>
<evidence type="ECO:0000313" key="4">
    <source>
        <dbReference type="Proteomes" id="UP000235145"/>
    </source>
</evidence>
<proteinExistence type="predicted"/>
<sequence length="316" mass="34518">MTALDETPLSTMVNRTILGEGSSTSIAGNVPQPPLSQQGTTPVGPLPSTHFQMPPFFVPPLQQAQSVHSTTLPSSHVFNISPSFATPSSFQMTGGQSSTASLPPLAQTMINHSPPIYPMVGAWTRPTIPGNGSLQQPLSPPTAIPAIPLLWTCYLAPPSHGMNPQYQQGASTVPGQEGFSRSVTSLFVKELLDCEIPNTEKLPTLKTYNGTTDPNSHIDTYEWTITSLKLNEKFWCTYFPTTLDGNAGTWFKTLQPGSISNFAQLKYLFHTNFMQLRKYKGDSHSIIGCKQKEGKRYENISVTSRNSKSKVEGLKE</sequence>